<gene>
    <name evidence="2" type="ORF">DB32_002495</name>
</gene>
<dbReference type="InterPro" id="IPR016064">
    <property type="entry name" value="NAD/diacylglycerol_kinase_sf"/>
</dbReference>
<dbReference type="Pfam" id="PF19279">
    <property type="entry name" value="YegS_C"/>
    <property type="match status" value="1"/>
</dbReference>
<dbReference type="PROSITE" id="PS50146">
    <property type="entry name" value="DAGK"/>
    <property type="match status" value="1"/>
</dbReference>
<keyword evidence="3" id="KW-1185">Reference proteome</keyword>
<feature type="domain" description="DAGKc" evidence="1">
    <location>
        <begin position="1"/>
        <end position="126"/>
    </location>
</feature>
<dbReference type="NCBIfam" id="NF002033">
    <property type="entry name" value="PRK00861.1"/>
    <property type="match status" value="1"/>
</dbReference>
<dbReference type="AlphaFoldDB" id="A0A0F6W240"/>
<protein>
    <submittedName>
        <fullName evidence="2">Transcription regulator</fullName>
    </submittedName>
</protein>
<dbReference type="STRING" id="927083.DB32_002495"/>
<evidence type="ECO:0000259" key="1">
    <source>
        <dbReference type="PROSITE" id="PS50146"/>
    </source>
</evidence>
<dbReference type="SUPFAM" id="SSF111331">
    <property type="entry name" value="NAD kinase/diacylglycerol kinase-like"/>
    <property type="match status" value="1"/>
</dbReference>
<dbReference type="PANTHER" id="PTHR30492">
    <property type="entry name" value="METHYLGLYOXAL SYNTHASE"/>
    <property type="match status" value="1"/>
</dbReference>
<sequence>MQRGLLVWNARAGAQDDARREEIVSLLGRALELEIHELEEGASATPAAREAIARGVDVIVAAGGDGTVSSCASAVLGTRAELAIVPCGTSNSIARALGLPTDVEGACEVIASGAPRWIDAARVGEHAMVLLASIGFHANTIESTSSEAKSALGKLAYVMRGLAHLGEFESFDARIETELGSASLRAMALTVANIAPPETIFARGAPELVADDGWLDLTLVSAETALGAVAAGIELVASTIVGAEATGPHVGWARCRKARIVADPPQHVLVDGDVIGMTPVEVEIVEKGLAIRAPR</sequence>
<dbReference type="Gene3D" id="3.40.50.10330">
    <property type="entry name" value="Probable inorganic polyphosphate/atp-NAD kinase, domain 1"/>
    <property type="match status" value="1"/>
</dbReference>
<evidence type="ECO:0000313" key="3">
    <source>
        <dbReference type="Proteomes" id="UP000034883"/>
    </source>
</evidence>
<dbReference type="PANTHER" id="PTHR30492:SF0">
    <property type="entry name" value="METHYLGLYOXAL SYNTHASE"/>
    <property type="match status" value="1"/>
</dbReference>
<reference evidence="2 3" key="1">
    <citation type="submission" date="2015-03" db="EMBL/GenBank/DDBJ databases">
        <title>Genome assembly of Sandaracinus amylolyticus DSM 53668.</title>
        <authorList>
            <person name="Sharma G."/>
            <person name="Subramanian S."/>
        </authorList>
    </citation>
    <scope>NUCLEOTIDE SEQUENCE [LARGE SCALE GENOMIC DNA]</scope>
    <source>
        <strain evidence="2 3">DSM 53668</strain>
    </source>
</reference>
<dbReference type="KEGG" id="samy:DB32_002495"/>
<dbReference type="GO" id="GO:0008929">
    <property type="term" value="F:methylglyoxal synthase activity"/>
    <property type="evidence" value="ECO:0007669"/>
    <property type="project" value="InterPro"/>
</dbReference>
<dbReference type="InterPro" id="IPR004363">
    <property type="entry name" value="Methylgl_synth"/>
</dbReference>
<dbReference type="EMBL" id="CP011125">
    <property type="protein sequence ID" value="AKF05346.1"/>
    <property type="molecule type" value="Genomic_DNA"/>
</dbReference>
<name>A0A0F6W240_9BACT</name>
<dbReference type="InterPro" id="IPR017438">
    <property type="entry name" value="ATP-NAD_kinase_N"/>
</dbReference>
<organism evidence="2 3">
    <name type="scientific">Sandaracinus amylolyticus</name>
    <dbReference type="NCBI Taxonomy" id="927083"/>
    <lineage>
        <taxon>Bacteria</taxon>
        <taxon>Pseudomonadati</taxon>
        <taxon>Myxococcota</taxon>
        <taxon>Polyangia</taxon>
        <taxon>Polyangiales</taxon>
        <taxon>Sandaracinaceae</taxon>
        <taxon>Sandaracinus</taxon>
    </lineage>
</organism>
<proteinExistence type="predicted"/>
<dbReference type="InterPro" id="IPR001206">
    <property type="entry name" value="Diacylglycerol_kinase_cat_dom"/>
</dbReference>
<dbReference type="Proteomes" id="UP000034883">
    <property type="component" value="Chromosome"/>
</dbReference>
<dbReference type="Gene3D" id="2.60.200.40">
    <property type="match status" value="1"/>
</dbReference>
<dbReference type="GO" id="GO:0019242">
    <property type="term" value="P:methylglyoxal biosynthetic process"/>
    <property type="evidence" value="ECO:0007669"/>
    <property type="project" value="InterPro"/>
</dbReference>
<dbReference type="SMART" id="SM00046">
    <property type="entry name" value="DAGKc"/>
    <property type="match status" value="1"/>
</dbReference>
<dbReference type="Pfam" id="PF00781">
    <property type="entry name" value="DAGK_cat"/>
    <property type="match status" value="1"/>
</dbReference>
<accession>A0A0F6W240</accession>
<evidence type="ECO:0000313" key="2">
    <source>
        <dbReference type="EMBL" id="AKF05346.1"/>
    </source>
</evidence>
<dbReference type="GO" id="GO:0005829">
    <property type="term" value="C:cytosol"/>
    <property type="evidence" value="ECO:0007669"/>
    <property type="project" value="TreeGrafter"/>
</dbReference>
<dbReference type="RefSeq" id="WP_169791424.1">
    <property type="nucleotide sequence ID" value="NZ_CP011125.1"/>
</dbReference>
<dbReference type="InterPro" id="IPR045540">
    <property type="entry name" value="YegS/DAGK_C"/>
</dbReference>
<dbReference type="GO" id="GO:0016301">
    <property type="term" value="F:kinase activity"/>
    <property type="evidence" value="ECO:0007669"/>
    <property type="project" value="InterPro"/>
</dbReference>